<evidence type="ECO:0000313" key="2">
    <source>
        <dbReference type="EMBL" id="HIU64364.1"/>
    </source>
</evidence>
<proteinExistence type="predicted"/>
<feature type="non-terminal residue" evidence="2">
    <location>
        <position position="1"/>
    </location>
</feature>
<dbReference type="InterPro" id="IPR025200">
    <property type="entry name" value="PPK_C_dom2"/>
</dbReference>
<keyword evidence="2" id="KW-0418">Kinase</keyword>
<dbReference type="AlphaFoldDB" id="A0A9D1MQN9"/>
<dbReference type="PANTHER" id="PTHR30218">
    <property type="entry name" value="POLYPHOSPHATE KINASE"/>
    <property type="match status" value="1"/>
</dbReference>
<dbReference type="EMBL" id="DVNI01000078">
    <property type="protein sequence ID" value="HIU64364.1"/>
    <property type="molecule type" value="Genomic_DNA"/>
</dbReference>
<dbReference type="GO" id="GO:0006799">
    <property type="term" value="P:polyphosphate biosynthetic process"/>
    <property type="evidence" value="ECO:0007669"/>
    <property type="project" value="InterPro"/>
</dbReference>
<feature type="domain" description="Polyphosphate kinase C-terminal" evidence="1">
    <location>
        <begin position="2"/>
        <end position="148"/>
    </location>
</feature>
<keyword evidence="2" id="KW-0808">Transferase</keyword>
<evidence type="ECO:0000259" key="1">
    <source>
        <dbReference type="Pfam" id="PF13090"/>
    </source>
</evidence>
<evidence type="ECO:0000313" key="3">
    <source>
        <dbReference type="Proteomes" id="UP000824099"/>
    </source>
</evidence>
<dbReference type="InterPro" id="IPR003414">
    <property type="entry name" value="PP_kinase"/>
</dbReference>
<dbReference type="PANTHER" id="PTHR30218:SF0">
    <property type="entry name" value="POLYPHOSPHATE KINASE"/>
    <property type="match status" value="1"/>
</dbReference>
<accession>A0A9D1MQN9</accession>
<reference evidence="2" key="2">
    <citation type="journal article" date="2021" name="PeerJ">
        <title>Extensive microbial diversity within the chicken gut microbiome revealed by metagenomics and culture.</title>
        <authorList>
            <person name="Gilroy R."/>
            <person name="Ravi A."/>
            <person name="Getino M."/>
            <person name="Pursley I."/>
            <person name="Horton D.L."/>
            <person name="Alikhan N.F."/>
            <person name="Baker D."/>
            <person name="Gharbi K."/>
            <person name="Hall N."/>
            <person name="Watson M."/>
            <person name="Adriaenssens E.M."/>
            <person name="Foster-Nyarko E."/>
            <person name="Jarju S."/>
            <person name="Secka A."/>
            <person name="Antonio M."/>
            <person name="Oren A."/>
            <person name="Chaudhuri R.R."/>
            <person name="La Ragione R."/>
            <person name="Hildebrand F."/>
            <person name="Pallen M.J."/>
        </authorList>
    </citation>
    <scope>NUCLEOTIDE SEQUENCE</scope>
    <source>
        <strain evidence="2">CHK160-1198</strain>
    </source>
</reference>
<protein>
    <submittedName>
        <fullName evidence="2">RNA degradosome polyphosphate kinase</fullName>
    </submittedName>
</protein>
<dbReference type="GO" id="GO:0008976">
    <property type="term" value="F:polyphosphate kinase activity"/>
    <property type="evidence" value="ECO:0007669"/>
    <property type="project" value="InterPro"/>
</dbReference>
<organism evidence="2 3">
    <name type="scientific">Candidatus Avacidaminococcus intestinavium</name>
    <dbReference type="NCBI Taxonomy" id="2840684"/>
    <lineage>
        <taxon>Bacteria</taxon>
        <taxon>Bacillati</taxon>
        <taxon>Bacillota</taxon>
        <taxon>Negativicutes</taxon>
        <taxon>Acidaminococcales</taxon>
        <taxon>Acidaminococcaceae</taxon>
        <taxon>Acidaminococcaceae incertae sedis</taxon>
        <taxon>Candidatus Avacidaminococcus</taxon>
    </lineage>
</organism>
<comment type="caution">
    <text evidence="2">The sequence shown here is derived from an EMBL/GenBank/DDBJ whole genome shotgun (WGS) entry which is preliminary data.</text>
</comment>
<dbReference type="GO" id="GO:0009358">
    <property type="term" value="C:polyphosphate kinase complex"/>
    <property type="evidence" value="ECO:0007669"/>
    <property type="project" value="InterPro"/>
</dbReference>
<name>A0A9D1MQN9_9FIRM</name>
<dbReference type="SUPFAM" id="SSF56024">
    <property type="entry name" value="Phospholipase D/nuclease"/>
    <property type="match status" value="1"/>
</dbReference>
<dbReference type="Gene3D" id="3.30.870.10">
    <property type="entry name" value="Endonuclease Chain A"/>
    <property type="match status" value="1"/>
</dbReference>
<dbReference type="Pfam" id="PF13090">
    <property type="entry name" value="PP_kinase_C"/>
    <property type="match status" value="1"/>
</dbReference>
<dbReference type="Proteomes" id="UP000824099">
    <property type="component" value="Unassembled WGS sequence"/>
</dbReference>
<sequence>MGHVGHIIVKMNSLIDKDVIKKLYEASMHGVKIELIIRGICGLRPGLEGVSENITVRSIIGRQLEHSRIFYFAGGGDEQVYLSSADWMARNLNDRVELFFPVERAKHITRIKAILETALKDNVGAHILQANGVYRRVSAHGNAPLSSQQAFYERAKKYGGRQPLSMERRLKPLYRKEE</sequence>
<gene>
    <name evidence="2" type="ORF">IAB06_04960</name>
</gene>
<reference evidence="2" key="1">
    <citation type="submission" date="2020-10" db="EMBL/GenBank/DDBJ databases">
        <authorList>
            <person name="Gilroy R."/>
        </authorList>
    </citation>
    <scope>NUCLEOTIDE SEQUENCE</scope>
    <source>
        <strain evidence="2">CHK160-1198</strain>
    </source>
</reference>